<proteinExistence type="inferred from homology"/>
<dbReference type="EMBL" id="JNBR01000154">
    <property type="protein sequence ID" value="OQR96081.1"/>
    <property type="molecule type" value="Genomic_DNA"/>
</dbReference>
<evidence type="ECO:0000256" key="1">
    <source>
        <dbReference type="ARBA" id="ARBA00007584"/>
    </source>
</evidence>
<comment type="caution">
    <text evidence="3">The sequence shown here is derived from an EMBL/GenBank/DDBJ whole genome shotgun (WGS) entry which is preliminary data.</text>
</comment>
<gene>
    <name evidence="3" type="ORF">ACHHYP_17024</name>
</gene>
<keyword evidence="2" id="KW-0175">Coiled coil</keyword>
<organism evidence="3 4">
    <name type="scientific">Achlya hypogyna</name>
    <name type="common">Oomycete</name>
    <name type="synonym">Protoachlya hypogyna</name>
    <dbReference type="NCBI Taxonomy" id="1202772"/>
    <lineage>
        <taxon>Eukaryota</taxon>
        <taxon>Sar</taxon>
        <taxon>Stramenopiles</taxon>
        <taxon>Oomycota</taxon>
        <taxon>Saprolegniomycetes</taxon>
        <taxon>Saprolegniales</taxon>
        <taxon>Achlyaceae</taxon>
        <taxon>Achlya</taxon>
    </lineage>
</organism>
<dbReference type="PANTHER" id="PTHR12499:SF0">
    <property type="entry name" value="OPTIC ATROPHY 3 PROTEIN"/>
    <property type="match status" value="1"/>
</dbReference>
<name>A0A1V9ZDW8_ACHHY</name>
<dbReference type="Proteomes" id="UP000243579">
    <property type="component" value="Unassembled WGS sequence"/>
</dbReference>
<dbReference type="Pfam" id="PF07047">
    <property type="entry name" value="OPA3"/>
    <property type="match status" value="1"/>
</dbReference>
<reference evidence="3 4" key="1">
    <citation type="journal article" date="2014" name="Genome Biol. Evol.">
        <title>The secreted proteins of Achlya hypogyna and Thraustotheca clavata identify the ancestral oomycete secretome and reveal gene acquisitions by horizontal gene transfer.</title>
        <authorList>
            <person name="Misner I."/>
            <person name="Blouin N."/>
            <person name="Leonard G."/>
            <person name="Richards T.A."/>
            <person name="Lane C.E."/>
        </authorList>
    </citation>
    <scope>NUCLEOTIDE SEQUENCE [LARGE SCALE GENOMIC DNA]</scope>
    <source>
        <strain evidence="3 4">ATCC 48635</strain>
    </source>
</reference>
<evidence type="ECO:0008006" key="5">
    <source>
        <dbReference type="Google" id="ProtNLM"/>
    </source>
</evidence>
<dbReference type="GO" id="GO:0019216">
    <property type="term" value="P:regulation of lipid metabolic process"/>
    <property type="evidence" value="ECO:0007669"/>
    <property type="project" value="TreeGrafter"/>
</dbReference>
<dbReference type="PANTHER" id="PTHR12499">
    <property type="entry name" value="OPTIC ATROPHY 3 PROTEIN OPA3"/>
    <property type="match status" value="1"/>
</dbReference>
<dbReference type="AlphaFoldDB" id="A0A1V9ZDW8"/>
<keyword evidence="4" id="KW-1185">Reference proteome</keyword>
<dbReference type="OrthoDB" id="2129069at2759"/>
<evidence type="ECO:0000313" key="4">
    <source>
        <dbReference type="Proteomes" id="UP000243579"/>
    </source>
</evidence>
<accession>A0A1V9ZDW8</accession>
<protein>
    <recommendedName>
        <fullName evidence="5">OPA3-like protein</fullName>
    </recommendedName>
</protein>
<dbReference type="GO" id="GO:0005739">
    <property type="term" value="C:mitochondrion"/>
    <property type="evidence" value="ECO:0007669"/>
    <property type="project" value="TreeGrafter"/>
</dbReference>
<sequence>MVMLPLENVGGMLIRFLTKPIASELKTLGKSHPRLKAACTSLGQRIHRWNIVSHVQVASHGRVTIRVKDLPDDQALNRGTEFIGEAFIFTVAVAVITYDYTRKTDQAAAKEAAAVAKDFDDFLAMESRFRRLEVAHRRQKHETERLQLQLAEKLEAVPL</sequence>
<evidence type="ECO:0000256" key="2">
    <source>
        <dbReference type="ARBA" id="ARBA00023054"/>
    </source>
</evidence>
<comment type="similarity">
    <text evidence="1">Belongs to the OPA3 family.</text>
</comment>
<dbReference type="InterPro" id="IPR010754">
    <property type="entry name" value="OPA3-like"/>
</dbReference>
<evidence type="ECO:0000313" key="3">
    <source>
        <dbReference type="EMBL" id="OQR96081.1"/>
    </source>
</evidence>